<sequence>MQKRNFIRTAAVTALAASLGLAWAQDATFKIGLLLPLTGPFASTGKQLESAARLYIAQNGDTVGGKKVQLIVKDDTGVADVSKRLAQELVVNDKVNVLAGFGLTPLAMASATIATQSKTPMVVMAAATSSITEASPYIVRSSFTVPQVVTILADWAIKNDIRKVVTLVTDYAPGVDSETWFNQRFVAQGGVVIESLRVPLRSPDFAPFLQKVRDAKPDALFTFVPAGVGTALMKQFAERGMDKAGIRVIAEGSVTDDDILDGMGDVALGVVTAHHYSAAHNSALNKRFVEAFGKANSGLRPNFMAVGAYDGMRVIYEAAKATQGGTGDALLQAMKGQSFESPRGPVSIDPQTRDVVHNIYVRKVEKVGGQLWNTEVQTFTAVKDPAKAGK</sequence>
<dbReference type="PANTHER" id="PTHR30483:SF6">
    <property type="entry name" value="PERIPLASMIC BINDING PROTEIN OF ABC TRANSPORTER FOR NATURAL AMINO ACIDS"/>
    <property type="match status" value="1"/>
</dbReference>
<dbReference type="InterPro" id="IPR051010">
    <property type="entry name" value="BCAA_transport"/>
</dbReference>
<feature type="signal peptide" evidence="3">
    <location>
        <begin position="1"/>
        <end position="24"/>
    </location>
</feature>
<proteinExistence type="inferred from homology"/>
<organism evidence="5 6">
    <name type="scientific">Rhodoferax saidenbachensis</name>
    <dbReference type="NCBI Taxonomy" id="1484693"/>
    <lineage>
        <taxon>Bacteria</taxon>
        <taxon>Pseudomonadati</taxon>
        <taxon>Pseudomonadota</taxon>
        <taxon>Betaproteobacteria</taxon>
        <taxon>Burkholderiales</taxon>
        <taxon>Comamonadaceae</taxon>
        <taxon>Rhodoferax</taxon>
    </lineage>
</organism>
<comment type="similarity">
    <text evidence="1">Belongs to the leucine-binding protein family.</text>
</comment>
<dbReference type="CDD" id="cd20013">
    <property type="entry name" value="PBP1_RPA0985_benzoate-like"/>
    <property type="match status" value="1"/>
</dbReference>
<dbReference type="Proteomes" id="UP001268089">
    <property type="component" value="Unassembled WGS sequence"/>
</dbReference>
<dbReference type="InterPro" id="IPR028082">
    <property type="entry name" value="Peripla_BP_I"/>
</dbReference>
<accession>A0ABU1ZGR9</accession>
<dbReference type="EMBL" id="JAVDXO010000001">
    <property type="protein sequence ID" value="MDR7304746.1"/>
    <property type="molecule type" value="Genomic_DNA"/>
</dbReference>
<evidence type="ECO:0000256" key="3">
    <source>
        <dbReference type="SAM" id="SignalP"/>
    </source>
</evidence>
<evidence type="ECO:0000313" key="5">
    <source>
        <dbReference type="EMBL" id="MDR7304746.1"/>
    </source>
</evidence>
<dbReference type="PANTHER" id="PTHR30483">
    <property type="entry name" value="LEUCINE-SPECIFIC-BINDING PROTEIN"/>
    <property type="match status" value="1"/>
</dbReference>
<dbReference type="Pfam" id="PF13458">
    <property type="entry name" value="Peripla_BP_6"/>
    <property type="match status" value="1"/>
</dbReference>
<protein>
    <submittedName>
        <fullName evidence="5">Branched-chain amino acid transport system substrate-binding protein</fullName>
    </submittedName>
</protein>
<dbReference type="Gene3D" id="3.40.50.2300">
    <property type="match status" value="2"/>
</dbReference>
<evidence type="ECO:0000313" key="6">
    <source>
        <dbReference type="Proteomes" id="UP001268089"/>
    </source>
</evidence>
<evidence type="ECO:0000259" key="4">
    <source>
        <dbReference type="Pfam" id="PF13458"/>
    </source>
</evidence>
<comment type="caution">
    <text evidence="5">The sequence shown here is derived from an EMBL/GenBank/DDBJ whole genome shotgun (WGS) entry which is preliminary data.</text>
</comment>
<gene>
    <name evidence="5" type="ORF">J2X15_000012</name>
</gene>
<feature type="chain" id="PRO_5045724742" evidence="3">
    <location>
        <begin position="25"/>
        <end position="390"/>
    </location>
</feature>
<dbReference type="SUPFAM" id="SSF53822">
    <property type="entry name" value="Periplasmic binding protein-like I"/>
    <property type="match status" value="1"/>
</dbReference>
<dbReference type="InterPro" id="IPR028081">
    <property type="entry name" value="Leu-bd"/>
</dbReference>
<keyword evidence="6" id="KW-1185">Reference proteome</keyword>
<evidence type="ECO:0000256" key="2">
    <source>
        <dbReference type="ARBA" id="ARBA00022729"/>
    </source>
</evidence>
<feature type="domain" description="Leucine-binding protein" evidence="4">
    <location>
        <begin position="29"/>
        <end position="366"/>
    </location>
</feature>
<evidence type="ECO:0000256" key="1">
    <source>
        <dbReference type="ARBA" id="ARBA00010062"/>
    </source>
</evidence>
<name>A0ABU1ZGR9_9BURK</name>
<keyword evidence="2 3" id="KW-0732">Signal</keyword>
<reference evidence="5 6" key="1">
    <citation type="submission" date="2023-07" db="EMBL/GenBank/DDBJ databases">
        <title>Sorghum-associated microbial communities from plants grown in Nebraska, USA.</title>
        <authorList>
            <person name="Schachtman D."/>
        </authorList>
    </citation>
    <scope>NUCLEOTIDE SEQUENCE [LARGE SCALE GENOMIC DNA]</scope>
    <source>
        <strain evidence="5 6">BE308</strain>
    </source>
</reference>
<dbReference type="RefSeq" id="WP_310338144.1">
    <property type="nucleotide sequence ID" value="NZ_JAVDXO010000001.1"/>
</dbReference>